<accession>A0ABV5LLF7</accession>
<sequence>MKEAAASPHVFTLSEDTVLGTLMLLVGPALVFRLLGLLGIRRFATWQASTTHGLAVMLVATATAHFTPPSVTMIPSHDDLSAMVPPFVPFPHAMVYVTGALEFLCAAGLIRSTTRPAAGICLAALFVLMLPANIYAALEDIPLNGAPATPLWFRIPEQLFFISLALWAATTAHNISRRLLNATRPSTGHSAAQ</sequence>
<feature type="transmembrane region" description="Helical" evidence="1">
    <location>
        <begin position="18"/>
        <end position="40"/>
    </location>
</feature>
<feature type="transmembrane region" description="Helical" evidence="1">
    <location>
        <begin position="93"/>
        <end position="110"/>
    </location>
</feature>
<feature type="transmembrane region" description="Helical" evidence="1">
    <location>
        <begin position="52"/>
        <end position="73"/>
    </location>
</feature>
<proteinExistence type="predicted"/>
<dbReference type="PANTHER" id="PTHR36974:SF1">
    <property type="entry name" value="DOXX FAMILY MEMBRANE PROTEIN"/>
    <property type="match status" value="1"/>
</dbReference>
<evidence type="ECO:0000313" key="2">
    <source>
        <dbReference type="EMBL" id="MFB9352740.1"/>
    </source>
</evidence>
<evidence type="ECO:0000313" key="3">
    <source>
        <dbReference type="Proteomes" id="UP001589753"/>
    </source>
</evidence>
<keyword evidence="1" id="KW-0812">Transmembrane</keyword>
<dbReference type="RefSeq" id="WP_380957550.1">
    <property type="nucleotide sequence ID" value="NZ_JBHMDI010000219.1"/>
</dbReference>
<comment type="caution">
    <text evidence="2">The sequence shown here is derived from an EMBL/GenBank/DDBJ whole genome shotgun (WGS) entry which is preliminary data.</text>
</comment>
<evidence type="ECO:0000256" key="1">
    <source>
        <dbReference type="SAM" id="Phobius"/>
    </source>
</evidence>
<keyword evidence="1" id="KW-1133">Transmembrane helix</keyword>
<name>A0ABV5LLF7_9ACTN</name>
<feature type="transmembrane region" description="Helical" evidence="1">
    <location>
        <begin position="117"/>
        <end position="138"/>
    </location>
</feature>
<feature type="transmembrane region" description="Helical" evidence="1">
    <location>
        <begin position="158"/>
        <end position="176"/>
    </location>
</feature>
<keyword evidence="1" id="KW-0472">Membrane</keyword>
<dbReference type="EMBL" id="JBHMDI010000219">
    <property type="protein sequence ID" value="MFB9352740.1"/>
    <property type="molecule type" value="Genomic_DNA"/>
</dbReference>
<reference evidence="2 3" key="1">
    <citation type="submission" date="2024-09" db="EMBL/GenBank/DDBJ databases">
        <authorList>
            <person name="Sun Q."/>
            <person name="Mori K."/>
        </authorList>
    </citation>
    <scope>NUCLEOTIDE SEQUENCE [LARGE SCALE GENOMIC DNA]</scope>
    <source>
        <strain evidence="2 3">JCM 9767</strain>
    </source>
</reference>
<protein>
    <recommendedName>
        <fullName evidence="4">DoxX family membrane protein</fullName>
    </recommendedName>
</protein>
<organism evidence="2 3">
    <name type="scientific">Streptomyces heliomycini</name>
    <dbReference type="NCBI Taxonomy" id="284032"/>
    <lineage>
        <taxon>Bacteria</taxon>
        <taxon>Bacillati</taxon>
        <taxon>Actinomycetota</taxon>
        <taxon>Actinomycetes</taxon>
        <taxon>Kitasatosporales</taxon>
        <taxon>Streptomycetaceae</taxon>
        <taxon>Streptomyces</taxon>
    </lineage>
</organism>
<evidence type="ECO:0008006" key="4">
    <source>
        <dbReference type="Google" id="ProtNLM"/>
    </source>
</evidence>
<gene>
    <name evidence="2" type="ORF">ACFFUA_35975</name>
</gene>
<dbReference type="PANTHER" id="PTHR36974">
    <property type="entry name" value="MEMBRANE PROTEIN-RELATED"/>
    <property type="match status" value="1"/>
</dbReference>
<keyword evidence="3" id="KW-1185">Reference proteome</keyword>
<dbReference type="Proteomes" id="UP001589753">
    <property type="component" value="Unassembled WGS sequence"/>
</dbReference>